<protein>
    <submittedName>
        <fullName evidence="1">Uncharacterized protein</fullName>
    </submittedName>
</protein>
<gene>
    <name evidence="1" type="ORF">C480_04751</name>
</gene>
<dbReference type="AlphaFoldDB" id="M0B8U7"/>
<sequence>MNYTQTKVQKYLMRRSVSPSIKFHVMPFQSCNFQRLVITYSPMATTESRMQRSDLTYYMETFGL</sequence>
<dbReference type="Proteomes" id="UP000011591">
    <property type="component" value="Unassembled WGS sequence"/>
</dbReference>
<evidence type="ECO:0000313" key="2">
    <source>
        <dbReference type="Proteomes" id="UP000011591"/>
    </source>
</evidence>
<accession>M0B8U7</accession>
<keyword evidence="2" id="KW-1185">Reference proteome</keyword>
<evidence type="ECO:0000313" key="1">
    <source>
        <dbReference type="EMBL" id="ELZ07336.1"/>
    </source>
</evidence>
<comment type="caution">
    <text evidence="1">The sequence shown here is derived from an EMBL/GenBank/DDBJ whole genome shotgun (WGS) entry which is preliminary data.</text>
</comment>
<organism evidence="1 2">
    <name type="scientific">Natrialba aegyptia DSM 13077</name>
    <dbReference type="NCBI Taxonomy" id="1227491"/>
    <lineage>
        <taxon>Archaea</taxon>
        <taxon>Methanobacteriati</taxon>
        <taxon>Methanobacteriota</taxon>
        <taxon>Stenosarchaea group</taxon>
        <taxon>Halobacteria</taxon>
        <taxon>Halobacteriales</taxon>
        <taxon>Natrialbaceae</taxon>
        <taxon>Natrialba</taxon>
    </lineage>
</organism>
<name>M0B8U7_9EURY</name>
<dbReference type="EMBL" id="AOIP01000015">
    <property type="protein sequence ID" value="ELZ07336.1"/>
    <property type="molecule type" value="Genomic_DNA"/>
</dbReference>
<proteinExistence type="predicted"/>
<reference evidence="1 2" key="1">
    <citation type="journal article" date="2014" name="PLoS Genet.">
        <title>Phylogenetically driven sequencing of extremely halophilic archaea reveals strategies for static and dynamic osmo-response.</title>
        <authorList>
            <person name="Becker E.A."/>
            <person name="Seitzer P.M."/>
            <person name="Tritt A."/>
            <person name="Larsen D."/>
            <person name="Krusor M."/>
            <person name="Yao A.I."/>
            <person name="Wu D."/>
            <person name="Madern D."/>
            <person name="Eisen J.A."/>
            <person name="Darling A.E."/>
            <person name="Facciotti M.T."/>
        </authorList>
    </citation>
    <scope>NUCLEOTIDE SEQUENCE [LARGE SCALE GENOMIC DNA]</scope>
    <source>
        <strain evidence="1 2">DSM 13077</strain>
    </source>
</reference>